<evidence type="ECO:0000256" key="4">
    <source>
        <dbReference type="ARBA" id="ARBA00022692"/>
    </source>
</evidence>
<evidence type="ECO:0000259" key="12">
    <source>
        <dbReference type="Pfam" id="PF07715"/>
    </source>
</evidence>
<sequence>MRKVFIFLLVLFTSTQLFGQATRQVTGTVKDFETGEPLVGASVTIKGKTLGAVTDLNGKFSIKLADNDEFLIFKYISYVAQEVAIKGKSTVEVKLKPDNVSLTQVVVVGYGEVQRKDLTGAVGSVKIEDLQKAPVGSAIEALAGRVAGVQVSSESGKPGSGINIVVRGANSLTQDNSPLYVIDGFPMEEANASILNPAEIESIEVLKDASSTAIYGARGANGVIMITTKRGKEGAPTISYNAYAGVQKIINKIELMDSYEYVKLQAERDPIGILTNYLRDGRTLDYYRNVEQIDWQDKLFQSAPMQSHNISVMGGTKNTKYSASGNIFDQEGILINSGFNRKQFKFTLDQTFTDKFKVGSSVMYTGAKTYGANPATPDQNYSAMNYLMYSVWGYRPISFSGLELEDLLTDPDLSADDGRNDFRINPILSAKNELRQTFENRLVANGFAEYAFTKSLKFKVTGGINNAAYRQETFNNSQTRYGYFGSTEKVNGGLLYTNSNTWQNENLLTYNKRIGQHNLNAVGGLIFQESNYKRYGLRATQLPNEVLGLAGLSQGVSQPVTAINSEWSLMSYLGRINYNYKYKYYITASFRADGSSKFRDGNRWGYFPSTALSWRIINEDFIKKYKFISDAKLRVGYGVTGNNRVTDYATYAQMNFDNTNGNFNGYYSFNNSLAQGVFLSSLANPDLKWETTGQSNIGLDLGFFKQRLTITADYYKKITSNLLLNAQLPYSTGYSAAFKNIGKTSNEGFELSFTTENISTANFNWTSSFNIAFNKNKVLELTENQESLISTVGWDQNYRELPGYIAKVGQPLGQMYGFIWEGVYPYSDFDQLPSGAYQLKSNVATNGNTRSLIQPGDIKYRDLNGDGVVDDLDRTVIGRAYPIHQGGFSNNFRYKNFDLNIFLQWSYGNDVMNANRLLFEAGNKPYLNQYATFSDRWTPENTNTTMFRVNGQGPNAYSSRIVEDGSYLRLKTVDLGYRLPSELVKRIKLKSARFYVSAQNLFTLTNYSGYDPEVAVYYTPLTPGFDYSSYPRPKTFVFGLNVTL</sequence>
<dbReference type="InterPro" id="IPR000531">
    <property type="entry name" value="Beta-barrel_TonB"/>
</dbReference>
<dbReference type="InterPro" id="IPR036942">
    <property type="entry name" value="Beta-barrel_TonB_sf"/>
</dbReference>
<dbReference type="Pfam" id="PF13715">
    <property type="entry name" value="CarbopepD_reg_2"/>
    <property type="match status" value="1"/>
</dbReference>
<dbReference type="InterPro" id="IPR039426">
    <property type="entry name" value="TonB-dep_rcpt-like"/>
</dbReference>
<keyword evidence="6 8" id="KW-0472">Membrane</keyword>
<feature type="chain" id="PRO_5047071530" evidence="10">
    <location>
        <begin position="20"/>
        <end position="1044"/>
    </location>
</feature>
<keyword evidence="10" id="KW-0732">Signal</keyword>
<dbReference type="Pfam" id="PF07715">
    <property type="entry name" value="Plug"/>
    <property type="match status" value="1"/>
</dbReference>
<gene>
    <name evidence="13" type="ORF">E5L68_005405</name>
</gene>
<evidence type="ECO:0000313" key="14">
    <source>
        <dbReference type="Proteomes" id="UP001517367"/>
    </source>
</evidence>
<keyword evidence="5 9" id="KW-0798">TonB box</keyword>
<name>A0ABW9JGE4_9SPHI</name>
<dbReference type="NCBIfam" id="TIGR04056">
    <property type="entry name" value="OMP_RagA_SusC"/>
    <property type="match status" value="1"/>
</dbReference>
<evidence type="ECO:0000256" key="8">
    <source>
        <dbReference type="PROSITE-ProRule" id="PRU01360"/>
    </source>
</evidence>
<dbReference type="RefSeq" id="WP_138730036.1">
    <property type="nucleotide sequence ID" value="NZ_SRMP02000006.1"/>
</dbReference>
<evidence type="ECO:0000256" key="1">
    <source>
        <dbReference type="ARBA" id="ARBA00004571"/>
    </source>
</evidence>
<reference evidence="13 14" key="1">
    <citation type="submission" date="2024-12" db="EMBL/GenBank/DDBJ databases">
        <authorList>
            <person name="Hu S."/>
        </authorList>
    </citation>
    <scope>NUCLEOTIDE SEQUENCE [LARGE SCALE GENOMIC DNA]</scope>
    <source>
        <strain evidence="13 14">P-25</strain>
    </source>
</reference>
<feature type="signal peptide" evidence="10">
    <location>
        <begin position="1"/>
        <end position="19"/>
    </location>
</feature>
<dbReference type="NCBIfam" id="TIGR04057">
    <property type="entry name" value="SusC_RagA_signa"/>
    <property type="match status" value="1"/>
</dbReference>
<evidence type="ECO:0000313" key="13">
    <source>
        <dbReference type="EMBL" id="MFN0290816.1"/>
    </source>
</evidence>
<organism evidence="13 14">
    <name type="scientific">Pedobacter helvus</name>
    <dbReference type="NCBI Taxonomy" id="2563444"/>
    <lineage>
        <taxon>Bacteria</taxon>
        <taxon>Pseudomonadati</taxon>
        <taxon>Bacteroidota</taxon>
        <taxon>Sphingobacteriia</taxon>
        <taxon>Sphingobacteriales</taxon>
        <taxon>Sphingobacteriaceae</taxon>
        <taxon>Pedobacter</taxon>
    </lineage>
</organism>
<evidence type="ECO:0000256" key="6">
    <source>
        <dbReference type="ARBA" id="ARBA00023136"/>
    </source>
</evidence>
<dbReference type="InterPro" id="IPR023997">
    <property type="entry name" value="TonB-dep_OMP_SusC/RagA_CS"/>
</dbReference>
<proteinExistence type="inferred from homology"/>
<dbReference type="SUPFAM" id="SSF56935">
    <property type="entry name" value="Porins"/>
    <property type="match status" value="1"/>
</dbReference>
<dbReference type="InterPro" id="IPR012910">
    <property type="entry name" value="Plug_dom"/>
</dbReference>
<evidence type="ECO:0000256" key="3">
    <source>
        <dbReference type="ARBA" id="ARBA00022452"/>
    </source>
</evidence>
<dbReference type="EMBL" id="SRMP02000006">
    <property type="protein sequence ID" value="MFN0290816.1"/>
    <property type="molecule type" value="Genomic_DNA"/>
</dbReference>
<dbReference type="InterPro" id="IPR023996">
    <property type="entry name" value="TonB-dep_OMP_SusC/RagA"/>
</dbReference>
<dbReference type="InterPro" id="IPR008969">
    <property type="entry name" value="CarboxyPept-like_regulatory"/>
</dbReference>
<dbReference type="Gene3D" id="2.60.40.1120">
    <property type="entry name" value="Carboxypeptidase-like, regulatory domain"/>
    <property type="match status" value="1"/>
</dbReference>
<dbReference type="PROSITE" id="PS52016">
    <property type="entry name" value="TONB_DEPENDENT_REC_3"/>
    <property type="match status" value="1"/>
</dbReference>
<dbReference type="Proteomes" id="UP001517367">
    <property type="component" value="Unassembled WGS sequence"/>
</dbReference>
<evidence type="ECO:0000256" key="2">
    <source>
        <dbReference type="ARBA" id="ARBA00022448"/>
    </source>
</evidence>
<evidence type="ECO:0000256" key="7">
    <source>
        <dbReference type="ARBA" id="ARBA00023237"/>
    </source>
</evidence>
<keyword evidence="3 8" id="KW-1134">Transmembrane beta strand</keyword>
<comment type="similarity">
    <text evidence="8 9">Belongs to the TonB-dependent receptor family.</text>
</comment>
<keyword evidence="7 8" id="KW-0998">Cell outer membrane</keyword>
<feature type="domain" description="TonB-dependent receptor plug" evidence="12">
    <location>
        <begin position="116"/>
        <end position="223"/>
    </location>
</feature>
<accession>A0ABW9JGE4</accession>
<feature type="domain" description="TonB-dependent receptor-like beta-barrel" evidence="11">
    <location>
        <begin position="407"/>
        <end position="807"/>
    </location>
</feature>
<comment type="caution">
    <text evidence="13">The sequence shown here is derived from an EMBL/GenBank/DDBJ whole genome shotgun (WGS) entry which is preliminary data.</text>
</comment>
<dbReference type="Pfam" id="PF00593">
    <property type="entry name" value="TonB_dep_Rec_b-barrel"/>
    <property type="match status" value="1"/>
</dbReference>
<dbReference type="InterPro" id="IPR037066">
    <property type="entry name" value="Plug_dom_sf"/>
</dbReference>
<protein>
    <submittedName>
        <fullName evidence="13">SusC/RagA family TonB-linked outer membrane protein</fullName>
    </submittedName>
</protein>
<evidence type="ECO:0000256" key="5">
    <source>
        <dbReference type="ARBA" id="ARBA00023077"/>
    </source>
</evidence>
<evidence type="ECO:0000259" key="11">
    <source>
        <dbReference type="Pfam" id="PF00593"/>
    </source>
</evidence>
<dbReference type="Gene3D" id="2.40.170.20">
    <property type="entry name" value="TonB-dependent receptor, beta-barrel domain"/>
    <property type="match status" value="1"/>
</dbReference>
<keyword evidence="4 8" id="KW-0812">Transmembrane</keyword>
<dbReference type="SUPFAM" id="SSF49464">
    <property type="entry name" value="Carboxypeptidase regulatory domain-like"/>
    <property type="match status" value="1"/>
</dbReference>
<evidence type="ECO:0000256" key="10">
    <source>
        <dbReference type="SAM" id="SignalP"/>
    </source>
</evidence>
<keyword evidence="14" id="KW-1185">Reference proteome</keyword>
<comment type="subcellular location">
    <subcellularLocation>
        <location evidence="1 8">Cell outer membrane</location>
        <topology evidence="1 8">Multi-pass membrane protein</topology>
    </subcellularLocation>
</comment>
<keyword evidence="2 8" id="KW-0813">Transport</keyword>
<dbReference type="Gene3D" id="2.170.130.10">
    <property type="entry name" value="TonB-dependent receptor, plug domain"/>
    <property type="match status" value="1"/>
</dbReference>
<evidence type="ECO:0000256" key="9">
    <source>
        <dbReference type="RuleBase" id="RU003357"/>
    </source>
</evidence>